<evidence type="ECO:0000313" key="2">
    <source>
        <dbReference type="EMBL" id="KIV79293.1"/>
    </source>
</evidence>
<dbReference type="AlphaFoldDB" id="A0A0D1YWU2"/>
<evidence type="ECO:0000313" key="3">
    <source>
        <dbReference type="Proteomes" id="UP000053599"/>
    </source>
</evidence>
<gene>
    <name evidence="2" type="ORF">PV11_06861</name>
</gene>
<dbReference type="HOGENOM" id="CLU_031573_1_0_1"/>
<reference evidence="2 3" key="1">
    <citation type="submission" date="2015-01" db="EMBL/GenBank/DDBJ databases">
        <title>The Genome Sequence of Exophiala sideris CBS121828.</title>
        <authorList>
            <consortium name="The Broad Institute Genomics Platform"/>
            <person name="Cuomo C."/>
            <person name="de Hoog S."/>
            <person name="Gorbushina A."/>
            <person name="Stielow B."/>
            <person name="Teixiera M."/>
            <person name="Abouelleil A."/>
            <person name="Chapman S.B."/>
            <person name="Priest M."/>
            <person name="Young S.K."/>
            <person name="Wortman J."/>
            <person name="Nusbaum C."/>
            <person name="Birren B."/>
        </authorList>
    </citation>
    <scope>NUCLEOTIDE SEQUENCE [LARGE SCALE GENOMIC DNA]</scope>
    <source>
        <strain evidence="2 3">CBS 121828</strain>
    </source>
</reference>
<name>A0A0D1YWU2_9EURO</name>
<protein>
    <recommendedName>
        <fullName evidence="4">Impact N-terminal domain-containing protein</fullName>
    </recommendedName>
</protein>
<sequence>MAAAVEVQALLRFLTKDAKIPLAEAMPKINVLRKQQLNTPESIFKADEAVLKTVFTDDKVLKQVINAAKRVVNPRKRPSSEATSPASKRVKGESDVLDDEESLALPLSDLSLDEIENITIETNRAPLFLAFTIAVLAYTHAEQPLSSRWSLAQAVVSAGAQSKAKYLGLTSGPTAEEDGYALGQPKVKVMGREVAIMRRHVVSKSEADASAPSTAFWGLDLEALRRSNGPLIAGNAGKKQDGPPIHKPLSARNYLLKSIIIVEQDNSASSEQEKGNQAAKKGTAKNLASKREEAAAITLKAVDTVLQSWAAHLSSEELDQKAQSWYVRVRPDVEHGQGGWGQRGKVQLQDILRLKKG</sequence>
<proteinExistence type="predicted"/>
<dbReference type="Proteomes" id="UP000053599">
    <property type="component" value="Unassembled WGS sequence"/>
</dbReference>
<evidence type="ECO:0008006" key="4">
    <source>
        <dbReference type="Google" id="ProtNLM"/>
    </source>
</evidence>
<evidence type="ECO:0000256" key="1">
    <source>
        <dbReference type="SAM" id="MobiDB-lite"/>
    </source>
</evidence>
<dbReference type="STRING" id="1016849.A0A0D1YWU2"/>
<dbReference type="EMBL" id="KN846953">
    <property type="protein sequence ID" value="KIV79293.1"/>
    <property type="molecule type" value="Genomic_DNA"/>
</dbReference>
<dbReference type="OrthoDB" id="514070at2759"/>
<feature type="region of interest" description="Disordered" evidence="1">
    <location>
        <begin position="73"/>
        <end position="97"/>
    </location>
</feature>
<accession>A0A0D1YWU2</accession>
<organism evidence="2 3">
    <name type="scientific">Exophiala sideris</name>
    <dbReference type="NCBI Taxonomy" id="1016849"/>
    <lineage>
        <taxon>Eukaryota</taxon>
        <taxon>Fungi</taxon>
        <taxon>Dikarya</taxon>
        <taxon>Ascomycota</taxon>
        <taxon>Pezizomycotina</taxon>
        <taxon>Eurotiomycetes</taxon>
        <taxon>Chaetothyriomycetidae</taxon>
        <taxon>Chaetothyriales</taxon>
        <taxon>Herpotrichiellaceae</taxon>
        <taxon>Exophiala</taxon>
    </lineage>
</organism>
<feature type="region of interest" description="Disordered" evidence="1">
    <location>
        <begin position="266"/>
        <end position="287"/>
    </location>
</feature>